<sequence>MKVVFKLLLAYLVASFLATGLALVLYPSHAHVPAVVVLLAFPLLPWTLLGNLVSGGARARDVWPLVVFVLAFAGVAWLAFRRSGAPSKETARP</sequence>
<dbReference type="RefSeq" id="WP_119552575.1">
    <property type="nucleotide sequence ID" value="NZ_QXMN01000004.1"/>
</dbReference>
<proteinExistence type="predicted"/>
<keyword evidence="1" id="KW-1133">Transmembrane helix</keyword>
<dbReference type="AlphaFoldDB" id="A0A9X8D7K0"/>
<accession>A0A9X8D7K0</accession>
<dbReference type="Proteomes" id="UP000265619">
    <property type="component" value="Unassembled WGS sequence"/>
</dbReference>
<keyword evidence="3" id="KW-1185">Reference proteome</keyword>
<keyword evidence="1" id="KW-0472">Membrane</keyword>
<feature type="transmembrane region" description="Helical" evidence="1">
    <location>
        <begin position="32"/>
        <end position="50"/>
    </location>
</feature>
<feature type="transmembrane region" description="Helical" evidence="1">
    <location>
        <begin position="62"/>
        <end position="80"/>
    </location>
</feature>
<protein>
    <submittedName>
        <fullName evidence="2">Uncharacterized protein</fullName>
    </submittedName>
</protein>
<evidence type="ECO:0000256" key="1">
    <source>
        <dbReference type="SAM" id="Phobius"/>
    </source>
</evidence>
<dbReference type="EMBL" id="QXMN01000004">
    <property type="protein sequence ID" value="RIX83592.1"/>
    <property type="molecule type" value="Genomic_DNA"/>
</dbReference>
<evidence type="ECO:0000313" key="3">
    <source>
        <dbReference type="Proteomes" id="UP000265619"/>
    </source>
</evidence>
<organism evidence="2 3">
    <name type="scientific">Acidovorax cavernicola</name>
    <dbReference type="NCBI Taxonomy" id="1675792"/>
    <lineage>
        <taxon>Bacteria</taxon>
        <taxon>Pseudomonadati</taxon>
        <taxon>Pseudomonadota</taxon>
        <taxon>Betaproteobacteria</taxon>
        <taxon>Burkholderiales</taxon>
        <taxon>Comamonadaceae</taxon>
        <taxon>Acidovorax</taxon>
    </lineage>
</organism>
<comment type="caution">
    <text evidence="2">The sequence shown here is derived from an EMBL/GenBank/DDBJ whole genome shotgun (WGS) entry which is preliminary data.</text>
</comment>
<keyword evidence="1" id="KW-0812">Transmembrane</keyword>
<name>A0A9X8D7K0_9BURK</name>
<reference evidence="2 3" key="1">
    <citation type="submission" date="2018-09" db="EMBL/GenBank/DDBJ databases">
        <title>Acidovorax cavernicola nov. sp. isolated from Gruta de las Maravillas (Aracena, Spain).</title>
        <authorList>
            <person name="Jurado V."/>
            <person name="Gutierrez-Patricio S."/>
            <person name="Gonzalez-Pimentel J.L."/>
            <person name="Miller A.Z."/>
            <person name="Laiz L."/>
            <person name="Saiz-Jimenez C."/>
        </authorList>
    </citation>
    <scope>NUCLEOTIDE SEQUENCE [LARGE SCALE GENOMIC DNA]</scope>
    <source>
        <strain evidence="2 3">1011MAR4D40.2</strain>
    </source>
</reference>
<gene>
    <name evidence="2" type="ORF">D3H34_06245</name>
</gene>
<evidence type="ECO:0000313" key="2">
    <source>
        <dbReference type="EMBL" id="RIX83592.1"/>
    </source>
</evidence>